<dbReference type="Gene3D" id="3.30.420.40">
    <property type="match status" value="2"/>
</dbReference>
<evidence type="ECO:0000256" key="2">
    <source>
        <dbReference type="SAM" id="MobiDB-lite"/>
    </source>
</evidence>
<evidence type="ECO:0000313" key="4">
    <source>
        <dbReference type="Proteomes" id="UP001260980"/>
    </source>
</evidence>
<sequence>MGEQDMSAKEWTEEVKTQDVQTQDAQTQDVKTQDVKTQDEKTQDVFLRDYYVGVDLGGTKMLAALISGDGSIIAKEEIPTLAQQGEAAVLDRLGSLIEGLLATAPGGRGVLRGIGVATAGTLDTANGVVTFATNLGWRDVAVAAVLTDRFGCAVRLENDASAAAVGEWLAGAGEGAPDCVFVTISTGIGGGIISGGRLIAGTNHNAGELGHISIDGNGPLCPCGNVGCLELYASGTAIGRRGADYVRRAGEGAAGALVRLAGGDPNRVDARLVAAAAAEGDAAASGILREAGRALGIGLVSILHLLNPQVVILGGGASHIGEPLLGPMREIVEERCLPSIRGPVRFAASALGSSAGAVGAALLMSQSR</sequence>
<feature type="compositionally biased region" description="Low complexity" evidence="2">
    <location>
        <begin position="18"/>
        <end position="30"/>
    </location>
</feature>
<dbReference type="EMBL" id="JAWCUD010000007">
    <property type="protein sequence ID" value="MDU0203402.1"/>
    <property type="molecule type" value="Genomic_DNA"/>
</dbReference>
<organism evidence="3 4">
    <name type="scientific">Paenibacillus violae</name>
    <dbReference type="NCBI Taxonomy" id="3077234"/>
    <lineage>
        <taxon>Bacteria</taxon>
        <taxon>Bacillati</taxon>
        <taxon>Bacillota</taxon>
        <taxon>Bacilli</taxon>
        <taxon>Bacillales</taxon>
        <taxon>Paenibacillaceae</taxon>
        <taxon>Paenibacillus</taxon>
    </lineage>
</organism>
<comment type="similarity">
    <text evidence="1">Belongs to the ROK (NagC/XylR) family.</text>
</comment>
<dbReference type="InterPro" id="IPR043129">
    <property type="entry name" value="ATPase_NBD"/>
</dbReference>
<feature type="region of interest" description="Disordered" evidence="2">
    <location>
        <begin position="1"/>
        <end position="35"/>
    </location>
</feature>
<dbReference type="SUPFAM" id="SSF53067">
    <property type="entry name" value="Actin-like ATPase domain"/>
    <property type="match status" value="1"/>
</dbReference>
<evidence type="ECO:0000313" key="3">
    <source>
        <dbReference type="EMBL" id="MDU0203402.1"/>
    </source>
</evidence>
<evidence type="ECO:0000256" key="1">
    <source>
        <dbReference type="ARBA" id="ARBA00006479"/>
    </source>
</evidence>
<gene>
    <name evidence="3" type="ORF">RQP52_20170</name>
</gene>
<feature type="compositionally biased region" description="Basic and acidic residues" evidence="2">
    <location>
        <begin position="1"/>
        <end position="17"/>
    </location>
</feature>
<dbReference type="InterPro" id="IPR000600">
    <property type="entry name" value="ROK"/>
</dbReference>
<name>A0ABU3RGJ5_9BACL</name>
<protein>
    <submittedName>
        <fullName evidence="3">ROK family protein</fullName>
    </submittedName>
</protein>
<keyword evidence="4" id="KW-1185">Reference proteome</keyword>
<accession>A0ABU3RGJ5</accession>
<dbReference type="Pfam" id="PF00480">
    <property type="entry name" value="ROK"/>
    <property type="match status" value="1"/>
</dbReference>
<dbReference type="InterPro" id="IPR049874">
    <property type="entry name" value="ROK_cs"/>
</dbReference>
<dbReference type="PANTHER" id="PTHR18964:SF149">
    <property type="entry name" value="BIFUNCTIONAL UDP-N-ACETYLGLUCOSAMINE 2-EPIMERASE_N-ACETYLMANNOSAMINE KINASE"/>
    <property type="match status" value="1"/>
</dbReference>
<reference evidence="3 4" key="1">
    <citation type="submission" date="2023-10" db="EMBL/GenBank/DDBJ databases">
        <title>Paenibacillus strain PFR10 Genome sequencing and assembly.</title>
        <authorList>
            <person name="Kim I."/>
        </authorList>
    </citation>
    <scope>NUCLEOTIDE SEQUENCE [LARGE SCALE GENOMIC DNA]</scope>
    <source>
        <strain evidence="3 4">PFR10</strain>
    </source>
</reference>
<dbReference type="PANTHER" id="PTHR18964">
    <property type="entry name" value="ROK (REPRESSOR, ORF, KINASE) FAMILY"/>
    <property type="match status" value="1"/>
</dbReference>
<dbReference type="RefSeq" id="WP_315953541.1">
    <property type="nucleotide sequence ID" value="NZ_JAWCUD010000007.1"/>
</dbReference>
<dbReference type="PROSITE" id="PS01125">
    <property type="entry name" value="ROK"/>
    <property type="match status" value="1"/>
</dbReference>
<dbReference type="Proteomes" id="UP001260980">
    <property type="component" value="Unassembled WGS sequence"/>
</dbReference>
<comment type="caution">
    <text evidence="3">The sequence shown here is derived from an EMBL/GenBank/DDBJ whole genome shotgun (WGS) entry which is preliminary data.</text>
</comment>
<proteinExistence type="inferred from homology"/>